<accession>A0A517SMP4</accession>
<evidence type="ECO:0000313" key="3">
    <source>
        <dbReference type="Proteomes" id="UP000315700"/>
    </source>
</evidence>
<feature type="transmembrane region" description="Helical" evidence="1">
    <location>
        <begin position="164"/>
        <end position="182"/>
    </location>
</feature>
<dbReference type="AlphaFoldDB" id="A0A517SMP4"/>
<feature type="transmembrane region" description="Helical" evidence="1">
    <location>
        <begin position="113"/>
        <end position="130"/>
    </location>
</feature>
<gene>
    <name evidence="2" type="ORF">Pan44_54450</name>
</gene>
<keyword evidence="3" id="KW-1185">Reference proteome</keyword>
<dbReference type="Proteomes" id="UP000315700">
    <property type="component" value="Chromosome"/>
</dbReference>
<dbReference type="EMBL" id="CP036271">
    <property type="protein sequence ID" value="QDT57376.1"/>
    <property type="molecule type" value="Genomic_DNA"/>
</dbReference>
<organism evidence="2 3">
    <name type="scientific">Caulifigura coniformis</name>
    <dbReference type="NCBI Taxonomy" id="2527983"/>
    <lineage>
        <taxon>Bacteria</taxon>
        <taxon>Pseudomonadati</taxon>
        <taxon>Planctomycetota</taxon>
        <taxon>Planctomycetia</taxon>
        <taxon>Planctomycetales</taxon>
        <taxon>Planctomycetaceae</taxon>
        <taxon>Caulifigura</taxon>
    </lineage>
</organism>
<proteinExistence type="predicted"/>
<feature type="transmembrane region" description="Helical" evidence="1">
    <location>
        <begin position="83"/>
        <end position="101"/>
    </location>
</feature>
<keyword evidence="1" id="KW-1133">Transmembrane helix</keyword>
<dbReference type="InParanoid" id="A0A517SMP4"/>
<evidence type="ECO:0000256" key="1">
    <source>
        <dbReference type="SAM" id="Phobius"/>
    </source>
</evidence>
<name>A0A517SMP4_9PLAN</name>
<sequence length="198" mass="22098">MIHAFMFALARMSSAAWIGAAVLFVIVAVDQTNFYKPPKPLDDAAAQLTAESSDVVPPNDLPTDDSVRRQIVARLAIERFPHYYATGSLLLGISFVSSLFLRRRYLKASRWALVMLFLIGAGGMMAYDYYEVFVPLNKLTLKVLENPSNEFTVEFDLLHQHSKMINAAQLLLTFLASFLLCMPGTRPEQPVILVQQAG</sequence>
<reference evidence="2 3" key="1">
    <citation type="submission" date="2019-02" db="EMBL/GenBank/DDBJ databases">
        <title>Deep-cultivation of Planctomycetes and their phenomic and genomic characterization uncovers novel biology.</title>
        <authorList>
            <person name="Wiegand S."/>
            <person name="Jogler M."/>
            <person name="Boedeker C."/>
            <person name="Pinto D."/>
            <person name="Vollmers J."/>
            <person name="Rivas-Marin E."/>
            <person name="Kohn T."/>
            <person name="Peeters S.H."/>
            <person name="Heuer A."/>
            <person name="Rast P."/>
            <person name="Oberbeckmann S."/>
            <person name="Bunk B."/>
            <person name="Jeske O."/>
            <person name="Meyerdierks A."/>
            <person name="Storesund J.E."/>
            <person name="Kallscheuer N."/>
            <person name="Luecker S."/>
            <person name="Lage O.M."/>
            <person name="Pohl T."/>
            <person name="Merkel B.J."/>
            <person name="Hornburger P."/>
            <person name="Mueller R.-W."/>
            <person name="Bruemmer F."/>
            <person name="Labrenz M."/>
            <person name="Spormann A.M."/>
            <person name="Op den Camp H."/>
            <person name="Overmann J."/>
            <person name="Amann R."/>
            <person name="Jetten M.S.M."/>
            <person name="Mascher T."/>
            <person name="Medema M.H."/>
            <person name="Devos D.P."/>
            <person name="Kaster A.-K."/>
            <person name="Ovreas L."/>
            <person name="Rohde M."/>
            <person name="Galperin M.Y."/>
            <person name="Jogler C."/>
        </authorList>
    </citation>
    <scope>NUCLEOTIDE SEQUENCE [LARGE SCALE GENOMIC DNA]</scope>
    <source>
        <strain evidence="2 3">Pan44</strain>
    </source>
</reference>
<keyword evidence="1" id="KW-0472">Membrane</keyword>
<evidence type="ECO:0000313" key="2">
    <source>
        <dbReference type="EMBL" id="QDT57376.1"/>
    </source>
</evidence>
<evidence type="ECO:0008006" key="4">
    <source>
        <dbReference type="Google" id="ProtNLM"/>
    </source>
</evidence>
<dbReference type="RefSeq" id="WP_145034726.1">
    <property type="nucleotide sequence ID" value="NZ_CP036271.1"/>
</dbReference>
<dbReference type="KEGG" id="ccos:Pan44_54450"/>
<keyword evidence="1" id="KW-0812">Transmembrane</keyword>
<protein>
    <recommendedName>
        <fullName evidence="4">DUF1772 domain-containing protein</fullName>
    </recommendedName>
</protein>
<dbReference type="OrthoDB" id="215597at2"/>